<feature type="compositionally biased region" description="Pro residues" evidence="1">
    <location>
        <begin position="93"/>
        <end position="126"/>
    </location>
</feature>
<sequence length="437" mass="47432">MGVQLERARSTPTAFEQRQQHRHQQYEYGPWHFRDARFQQPGACDDLDRVDFHGTAATAALLAIPALNSFCDGAIKAQQQQQQRLTVEISPSIPKPPKQLPRLPSSPPKPQPRALPPSLPIPPKALPSPRAAGLPTWNPGPFPSPLLTFPLPPAPSSSPPAPHISLKRRRPATDVDGPNTADMSCKKRRLLRTLITSRLSRPFSLPATHILNRECVAAGVADQKRLLRLAAIVAARKLSTQQPSPPSPGSLLRRAAVLNRFRMRVREEAAARGEMGPVVVELPTGLGAHGVAARFACVPAVAATAMPIPPSLASGHRGVQLPHPLSGHAPEPATTHHVRLPLPPSPRLRLIRSPELQSTRIVDVEVEEEDLDDDNVAFPTSEHESRYEDEPDDVYADFGLIFGGGGGSGEEDEGDGAGECYEDYMDNVDGIPWNARC</sequence>
<name>A0AAE1C782_9PEZI</name>
<evidence type="ECO:0000256" key="1">
    <source>
        <dbReference type="SAM" id="MobiDB-lite"/>
    </source>
</evidence>
<accession>A0AAE1C782</accession>
<feature type="compositionally biased region" description="Pro residues" evidence="1">
    <location>
        <begin position="138"/>
        <end position="162"/>
    </location>
</feature>
<dbReference type="EMBL" id="JAULSO010000008">
    <property type="protein sequence ID" value="KAK3681091.1"/>
    <property type="molecule type" value="Genomic_DNA"/>
</dbReference>
<keyword evidence="3" id="KW-1185">Reference proteome</keyword>
<evidence type="ECO:0000313" key="3">
    <source>
        <dbReference type="Proteomes" id="UP001270362"/>
    </source>
</evidence>
<dbReference type="AlphaFoldDB" id="A0AAE1C782"/>
<protein>
    <submittedName>
        <fullName evidence="2">Uncharacterized protein</fullName>
    </submittedName>
</protein>
<dbReference type="Proteomes" id="UP001270362">
    <property type="component" value="Unassembled WGS sequence"/>
</dbReference>
<feature type="region of interest" description="Disordered" evidence="1">
    <location>
        <begin position="1"/>
        <end position="23"/>
    </location>
</feature>
<comment type="caution">
    <text evidence="2">The sequence shown here is derived from an EMBL/GenBank/DDBJ whole genome shotgun (WGS) entry which is preliminary data.</text>
</comment>
<gene>
    <name evidence="2" type="ORF">B0T22DRAFT_311315</name>
</gene>
<organism evidence="2 3">
    <name type="scientific">Podospora appendiculata</name>
    <dbReference type="NCBI Taxonomy" id="314037"/>
    <lineage>
        <taxon>Eukaryota</taxon>
        <taxon>Fungi</taxon>
        <taxon>Dikarya</taxon>
        <taxon>Ascomycota</taxon>
        <taxon>Pezizomycotina</taxon>
        <taxon>Sordariomycetes</taxon>
        <taxon>Sordariomycetidae</taxon>
        <taxon>Sordariales</taxon>
        <taxon>Podosporaceae</taxon>
        <taxon>Podospora</taxon>
    </lineage>
</organism>
<evidence type="ECO:0000313" key="2">
    <source>
        <dbReference type="EMBL" id="KAK3681091.1"/>
    </source>
</evidence>
<reference evidence="2" key="1">
    <citation type="journal article" date="2023" name="Mol. Phylogenet. Evol.">
        <title>Genome-scale phylogeny and comparative genomics of the fungal order Sordariales.</title>
        <authorList>
            <person name="Hensen N."/>
            <person name="Bonometti L."/>
            <person name="Westerberg I."/>
            <person name="Brannstrom I.O."/>
            <person name="Guillou S."/>
            <person name="Cros-Aarteil S."/>
            <person name="Calhoun S."/>
            <person name="Haridas S."/>
            <person name="Kuo A."/>
            <person name="Mondo S."/>
            <person name="Pangilinan J."/>
            <person name="Riley R."/>
            <person name="LaButti K."/>
            <person name="Andreopoulos B."/>
            <person name="Lipzen A."/>
            <person name="Chen C."/>
            <person name="Yan M."/>
            <person name="Daum C."/>
            <person name="Ng V."/>
            <person name="Clum A."/>
            <person name="Steindorff A."/>
            <person name="Ohm R.A."/>
            <person name="Martin F."/>
            <person name="Silar P."/>
            <person name="Natvig D.O."/>
            <person name="Lalanne C."/>
            <person name="Gautier V."/>
            <person name="Ament-Velasquez S.L."/>
            <person name="Kruys A."/>
            <person name="Hutchinson M.I."/>
            <person name="Powell A.J."/>
            <person name="Barry K."/>
            <person name="Miller A.N."/>
            <person name="Grigoriev I.V."/>
            <person name="Debuchy R."/>
            <person name="Gladieux P."/>
            <person name="Hiltunen Thoren M."/>
            <person name="Johannesson H."/>
        </authorList>
    </citation>
    <scope>NUCLEOTIDE SEQUENCE</scope>
    <source>
        <strain evidence="2">CBS 314.62</strain>
    </source>
</reference>
<proteinExistence type="predicted"/>
<feature type="region of interest" description="Disordered" evidence="1">
    <location>
        <begin position="82"/>
        <end position="182"/>
    </location>
</feature>
<reference evidence="2" key="2">
    <citation type="submission" date="2023-06" db="EMBL/GenBank/DDBJ databases">
        <authorList>
            <consortium name="Lawrence Berkeley National Laboratory"/>
            <person name="Haridas S."/>
            <person name="Hensen N."/>
            <person name="Bonometti L."/>
            <person name="Westerberg I."/>
            <person name="Brannstrom I.O."/>
            <person name="Guillou S."/>
            <person name="Cros-Aarteil S."/>
            <person name="Calhoun S."/>
            <person name="Kuo A."/>
            <person name="Mondo S."/>
            <person name="Pangilinan J."/>
            <person name="Riley R."/>
            <person name="Labutti K."/>
            <person name="Andreopoulos B."/>
            <person name="Lipzen A."/>
            <person name="Chen C."/>
            <person name="Yanf M."/>
            <person name="Daum C."/>
            <person name="Ng V."/>
            <person name="Clum A."/>
            <person name="Steindorff A."/>
            <person name="Ohm R."/>
            <person name="Martin F."/>
            <person name="Silar P."/>
            <person name="Natvig D."/>
            <person name="Lalanne C."/>
            <person name="Gautier V."/>
            <person name="Ament-Velasquez S.L."/>
            <person name="Kruys A."/>
            <person name="Hutchinson M.I."/>
            <person name="Powell A.J."/>
            <person name="Barry K."/>
            <person name="Miller A.N."/>
            <person name="Grigoriev I.V."/>
            <person name="Debuchy R."/>
            <person name="Gladieux P."/>
            <person name="Thoren M.H."/>
            <person name="Johannesson H."/>
        </authorList>
    </citation>
    <scope>NUCLEOTIDE SEQUENCE</scope>
    <source>
        <strain evidence="2">CBS 314.62</strain>
    </source>
</reference>